<proteinExistence type="predicted"/>
<keyword evidence="3" id="KW-1185">Reference proteome</keyword>
<reference evidence="2 3" key="1">
    <citation type="journal article" date="2019" name="Int. J. Syst. Evol. Microbiol.">
        <title>The Global Catalogue of Microorganisms (GCM) 10K type strain sequencing project: providing services to taxonomists for standard genome sequencing and annotation.</title>
        <authorList>
            <consortium name="The Broad Institute Genomics Platform"/>
            <consortium name="The Broad Institute Genome Sequencing Center for Infectious Disease"/>
            <person name="Wu L."/>
            <person name="Ma J."/>
        </authorList>
    </citation>
    <scope>NUCLEOTIDE SEQUENCE [LARGE SCALE GENOMIC DNA]</scope>
    <source>
        <strain evidence="2 3">JCM 7356</strain>
    </source>
</reference>
<evidence type="ECO:0008006" key="4">
    <source>
        <dbReference type="Google" id="ProtNLM"/>
    </source>
</evidence>
<dbReference type="RefSeq" id="WP_344636606.1">
    <property type="nucleotide sequence ID" value="NZ_BAAATR010000010.1"/>
</dbReference>
<dbReference type="SUPFAM" id="SSF54631">
    <property type="entry name" value="CBS-domain pair"/>
    <property type="match status" value="1"/>
</dbReference>
<evidence type="ECO:0000313" key="2">
    <source>
        <dbReference type="EMBL" id="GAA2244134.1"/>
    </source>
</evidence>
<organism evidence="2 3">
    <name type="scientific">Kitasatospora cystarginea</name>
    <dbReference type="NCBI Taxonomy" id="58350"/>
    <lineage>
        <taxon>Bacteria</taxon>
        <taxon>Bacillati</taxon>
        <taxon>Actinomycetota</taxon>
        <taxon>Actinomycetes</taxon>
        <taxon>Kitasatosporales</taxon>
        <taxon>Streptomycetaceae</taxon>
        <taxon>Kitasatospora</taxon>
    </lineage>
</organism>
<dbReference type="EMBL" id="BAAATR010000010">
    <property type="protein sequence ID" value="GAA2244134.1"/>
    <property type="molecule type" value="Genomic_DNA"/>
</dbReference>
<evidence type="ECO:0000256" key="1">
    <source>
        <dbReference type="SAM" id="MobiDB-lite"/>
    </source>
</evidence>
<comment type="caution">
    <text evidence="2">The sequence shown here is derived from an EMBL/GenBank/DDBJ whole genome shotgun (WGS) entry which is preliminary data.</text>
</comment>
<accession>A0ABN3DY16</accession>
<dbReference type="InterPro" id="IPR046342">
    <property type="entry name" value="CBS_dom_sf"/>
</dbReference>
<feature type="region of interest" description="Disordered" evidence="1">
    <location>
        <begin position="111"/>
        <end position="140"/>
    </location>
</feature>
<dbReference type="Proteomes" id="UP001500305">
    <property type="component" value="Unassembled WGS sequence"/>
</dbReference>
<evidence type="ECO:0000313" key="3">
    <source>
        <dbReference type="Proteomes" id="UP001500305"/>
    </source>
</evidence>
<protein>
    <recommendedName>
        <fullName evidence="4">CBS domain-containing protein</fullName>
    </recommendedName>
</protein>
<name>A0ABN3DY16_9ACTN</name>
<gene>
    <name evidence="2" type="ORF">GCM10010430_27360</name>
</gene>
<sequence>MPHVLARLSDCGFVDGMHDAFRPGVAHYRIAEPLLAFDHAVIRPHRSALERQEAAAVWRSVRPAFDSSVLVLSLAGVDALVVADEYGQLVGLVTAGDLAAALAGRPRAWRKAQAEGVPRKPRGLLPGLPPRPQDHRTGVP</sequence>